<dbReference type="KEGG" id="tsig:D6T69_14990"/>
<dbReference type="EMBL" id="CP032548">
    <property type="protein sequence ID" value="AZJ36771.1"/>
    <property type="molecule type" value="Genomic_DNA"/>
</dbReference>
<reference evidence="1 2" key="1">
    <citation type="submission" date="2018-09" db="EMBL/GenBank/DDBJ databases">
        <title>Insights into the microbiota of Asian seabass (Lates calcarifer) with tenacibaculosis symptoms and description of sp. nov. Tenacibaculum singaporense.</title>
        <authorList>
            <person name="Miyake S."/>
            <person name="Soh M."/>
            <person name="Azman M.N."/>
            <person name="Ngoh S.Y."/>
            <person name="Orban L."/>
        </authorList>
    </citation>
    <scope>NUCLEOTIDE SEQUENCE [LARGE SCALE GENOMIC DNA]</scope>
    <source>
        <strain evidence="1 2">DSM 106434</strain>
    </source>
</reference>
<dbReference type="Proteomes" id="UP000274593">
    <property type="component" value="Chromosome"/>
</dbReference>
<dbReference type="PROSITE" id="PS51257">
    <property type="entry name" value="PROKAR_LIPOPROTEIN"/>
    <property type="match status" value="1"/>
</dbReference>
<sequence length="155" mass="17164">MKKLLILFLVTTLAISCKKKESKNDVTKESKEVVVQTPTTLVQIGCYEYNKDGNQILFEITEINTTVEGTINYVLAEKDANTGTFSGTLTDDKLIGTYTFSSEGTESTREVAFMVKDNQLIEGFGELNETGDAFKNKNNISYTSTMPLTKTDCAK</sequence>
<accession>A0A3Q8RQ17</accession>
<keyword evidence="2" id="KW-1185">Reference proteome</keyword>
<dbReference type="AlphaFoldDB" id="A0A3Q8RQ17"/>
<dbReference type="RefSeq" id="WP_125068790.1">
    <property type="nucleotide sequence ID" value="NZ_CP032548.1"/>
</dbReference>
<evidence type="ECO:0000313" key="1">
    <source>
        <dbReference type="EMBL" id="AZJ36771.1"/>
    </source>
</evidence>
<proteinExistence type="predicted"/>
<evidence type="ECO:0000313" key="2">
    <source>
        <dbReference type="Proteomes" id="UP000274593"/>
    </source>
</evidence>
<gene>
    <name evidence="1" type="ORF">D6T69_14990</name>
</gene>
<organism evidence="1 2">
    <name type="scientific">Tenacibaculum singaporense</name>
    <dbReference type="NCBI Taxonomy" id="2358479"/>
    <lineage>
        <taxon>Bacteria</taxon>
        <taxon>Pseudomonadati</taxon>
        <taxon>Bacteroidota</taxon>
        <taxon>Flavobacteriia</taxon>
        <taxon>Flavobacteriales</taxon>
        <taxon>Flavobacteriaceae</taxon>
        <taxon>Tenacibaculum</taxon>
    </lineage>
</organism>
<protein>
    <submittedName>
        <fullName evidence="1">Uncharacterized protein</fullName>
    </submittedName>
</protein>
<name>A0A3Q8RQ17_9FLAO</name>